<keyword evidence="3" id="KW-0732">Signal</keyword>
<dbReference type="SUPFAM" id="SSF52777">
    <property type="entry name" value="CoA-dependent acyltransferases"/>
    <property type="match status" value="2"/>
</dbReference>
<dbReference type="AlphaFoldDB" id="A0AAU9XRL7"/>
<sequence length="514" mass="58709">MGSLTMLISVFPSLSPLVLCCSVVLAVGIACLIRHHLLHLRDDEIFYTTTGKLSRRLGSFEEYFLASASGSNIGYLNTVLLLESRIKLDVGHLKTALLMLSERFPLLRMRVTVDHLNQPYFEEMEDPQSLEFQTRMDVDSENWMSAFDEHINCAPFHTEKGPLWRVILLRETTARKGEGILYKNSLLFTFHHIICDARSVFEFKNKLLQFLGALYNGKAMKVETLAFRPTLERMTLNLTEPNILERLHIPLFVWFSKLSAMIRKPKMANLYLLKFPPNVRDSLARTTHAIPRCLTKEQTMALVSCCKANGCTVHGAITAATHLAMKQIIDLEQTERKLPLLFDSNYTVDIRKQCKPQVGREEFGLYASFDTLQLEVAGTEEFWDFSRTCTEKIHLKINSGEHMNVLKFIQCANVQSIWELFCTETRYGQRKELFNLTNLGVLSIDQEMKSPHRFAGAYLALQSAKLPSVTGHEIFTVNDHLYWTVEYCPEISTRSQAENFVDLSLGILMDACIS</sequence>
<dbReference type="GO" id="GO:0016746">
    <property type="term" value="F:acyltransferase activity"/>
    <property type="evidence" value="ECO:0007669"/>
    <property type="project" value="UniProtKB-KW"/>
</dbReference>
<feature type="chain" id="PRO_5043381555" description="Condensation domain-containing protein" evidence="3">
    <location>
        <begin position="21"/>
        <end position="514"/>
    </location>
</feature>
<evidence type="ECO:0000259" key="5">
    <source>
        <dbReference type="Pfam" id="PF16911"/>
    </source>
</evidence>
<dbReference type="Pfam" id="PF00668">
    <property type="entry name" value="Condensation"/>
    <property type="match status" value="1"/>
</dbReference>
<proteinExistence type="predicted"/>
<accession>A0AAU9XRL7</accession>
<comment type="caution">
    <text evidence="6">The sequence shown here is derived from an EMBL/GenBank/DDBJ whole genome shotgun (WGS) entry which is preliminary data.</text>
</comment>
<feature type="domain" description="Phthiocerol/phthiodiolone dimycocerosyl transferase C-terminal" evidence="5">
    <location>
        <begin position="294"/>
        <end position="442"/>
    </location>
</feature>
<evidence type="ECO:0000259" key="4">
    <source>
        <dbReference type="Pfam" id="PF00668"/>
    </source>
</evidence>
<gene>
    <name evidence="6" type="ORF">PMEA_00029504</name>
</gene>
<dbReference type="Gene3D" id="3.30.559.30">
    <property type="entry name" value="Nonribosomal peptide synthetase, condensation domain"/>
    <property type="match status" value="1"/>
</dbReference>
<evidence type="ECO:0000313" key="6">
    <source>
        <dbReference type="EMBL" id="CAH3156484.1"/>
    </source>
</evidence>
<dbReference type="InterPro" id="IPR031641">
    <property type="entry name" value="PapA_C"/>
</dbReference>
<evidence type="ECO:0000256" key="2">
    <source>
        <dbReference type="ARBA" id="ARBA00023315"/>
    </source>
</evidence>
<feature type="domain" description="Condensation" evidence="4">
    <location>
        <begin position="63"/>
        <end position="222"/>
    </location>
</feature>
<reference evidence="6 7" key="1">
    <citation type="submission" date="2022-05" db="EMBL/GenBank/DDBJ databases">
        <authorList>
            <consortium name="Genoscope - CEA"/>
            <person name="William W."/>
        </authorList>
    </citation>
    <scope>NUCLEOTIDE SEQUENCE [LARGE SCALE GENOMIC DNA]</scope>
</reference>
<evidence type="ECO:0000256" key="1">
    <source>
        <dbReference type="ARBA" id="ARBA00022679"/>
    </source>
</evidence>
<dbReference type="InterPro" id="IPR001242">
    <property type="entry name" value="Condensation_dom"/>
</dbReference>
<dbReference type="PANTHER" id="PTHR28037">
    <property type="entry name" value="ALCOHOL O-ACETYLTRANSFERASE 1-RELATED"/>
    <property type="match status" value="1"/>
</dbReference>
<keyword evidence="1" id="KW-0808">Transferase</keyword>
<evidence type="ECO:0000256" key="3">
    <source>
        <dbReference type="SAM" id="SignalP"/>
    </source>
</evidence>
<name>A0AAU9XRL7_9CNID</name>
<dbReference type="InterPro" id="IPR052058">
    <property type="entry name" value="Alcohol_O-acetyltransferase"/>
</dbReference>
<evidence type="ECO:0008006" key="8">
    <source>
        <dbReference type="Google" id="ProtNLM"/>
    </source>
</evidence>
<organism evidence="6 7">
    <name type="scientific">Pocillopora meandrina</name>
    <dbReference type="NCBI Taxonomy" id="46732"/>
    <lineage>
        <taxon>Eukaryota</taxon>
        <taxon>Metazoa</taxon>
        <taxon>Cnidaria</taxon>
        <taxon>Anthozoa</taxon>
        <taxon>Hexacorallia</taxon>
        <taxon>Scleractinia</taxon>
        <taxon>Astrocoeniina</taxon>
        <taxon>Pocilloporidae</taxon>
        <taxon>Pocillopora</taxon>
    </lineage>
</organism>
<dbReference type="Proteomes" id="UP001159428">
    <property type="component" value="Unassembled WGS sequence"/>
</dbReference>
<keyword evidence="2" id="KW-0012">Acyltransferase</keyword>
<dbReference type="Pfam" id="PF16911">
    <property type="entry name" value="PapA_C"/>
    <property type="match status" value="1"/>
</dbReference>
<feature type="signal peptide" evidence="3">
    <location>
        <begin position="1"/>
        <end position="20"/>
    </location>
</feature>
<dbReference type="EMBL" id="CALNXJ010000061">
    <property type="protein sequence ID" value="CAH3156484.1"/>
    <property type="molecule type" value="Genomic_DNA"/>
</dbReference>
<dbReference type="PANTHER" id="PTHR28037:SF1">
    <property type="entry name" value="ALCOHOL O-ACETYLTRANSFERASE 1-RELATED"/>
    <property type="match status" value="1"/>
</dbReference>
<evidence type="ECO:0000313" key="7">
    <source>
        <dbReference type="Proteomes" id="UP001159428"/>
    </source>
</evidence>
<keyword evidence="7" id="KW-1185">Reference proteome</keyword>
<dbReference type="Gene3D" id="3.30.559.10">
    <property type="entry name" value="Chloramphenicol acetyltransferase-like domain"/>
    <property type="match status" value="1"/>
</dbReference>
<protein>
    <recommendedName>
        <fullName evidence="8">Condensation domain-containing protein</fullName>
    </recommendedName>
</protein>
<dbReference type="InterPro" id="IPR023213">
    <property type="entry name" value="CAT-like_dom_sf"/>
</dbReference>